<protein>
    <recommendedName>
        <fullName evidence="5">RNA ligase</fullName>
    </recommendedName>
</protein>
<organism evidence="3 4">
    <name type="scientific">Methanobacterium congolense</name>
    <dbReference type="NCBI Taxonomy" id="118062"/>
    <lineage>
        <taxon>Archaea</taxon>
        <taxon>Methanobacteriati</taxon>
        <taxon>Methanobacteriota</taxon>
        <taxon>Methanomada group</taxon>
        <taxon>Methanobacteria</taxon>
        <taxon>Methanobacteriales</taxon>
        <taxon>Methanobacteriaceae</taxon>
        <taxon>Methanobacterium</taxon>
    </lineage>
</organism>
<sequence>MEINIGKQNSHKIFFFKCPSCGLSYSTALPSFIKKELPKIVDINSKKLEGAFKRGNLKYYDSQGVEAIQFRKRIGKIESGTMICFGDKIEIIRGFPKIRRTLMLNPALKNHFADEVAVEEKMNGYNVRIALVNNKITAFTRGGYICPYTTKKAPEIMDLTDFFTDNPEIVICGEMVGTENPYVTHYYPEIGSLGFRIFDLREKVSNKPLTIDEKFETLERYGLPPVKLLGIFDVEDAPEKIMGIVKKLGEADREGVVMKDPGMKITPLKYTSSKAHADELEYAFSYPFEFGRSFFFSRVIREGFQAYELEESWEELEERAQRLGESILYPMLDMIKHVSGGEVASEDLVIHVDSYEDAAEFVRHLRDLGVVATLLEFDHGKAVIRRIHQSTSDRITNYLRGGLY</sequence>
<gene>
    <name evidence="3" type="ORF">MCBB_2073</name>
</gene>
<dbReference type="Pfam" id="PF18330">
    <property type="entry name" value="Lig_C"/>
    <property type="match status" value="1"/>
</dbReference>
<dbReference type="InterPro" id="IPR041596">
    <property type="entry name" value="Lig_Pab1020_C"/>
</dbReference>
<evidence type="ECO:0000259" key="2">
    <source>
        <dbReference type="Pfam" id="PF18330"/>
    </source>
</evidence>
<dbReference type="InterPro" id="IPR021122">
    <property type="entry name" value="RNA_ligase_dom_REL/Rnl2"/>
</dbReference>
<dbReference type="GeneID" id="30412908"/>
<dbReference type="EMBL" id="LT607756">
    <property type="protein sequence ID" value="SCG86616.1"/>
    <property type="molecule type" value="Genomic_DNA"/>
</dbReference>
<feature type="domain" description="RNA ligase Pab1020 C-terminal" evidence="2">
    <location>
        <begin position="282"/>
        <end position="402"/>
    </location>
</feature>
<dbReference type="Gene3D" id="3.10.450.740">
    <property type="match status" value="1"/>
</dbReference>
<keyword evidence="4" id="KW-1185">Reference proteome</keyword>
<proteinExistence type="predicted"/>
<reference evidence="3 4" key="1">
    <citation type="submission" date="2016-08" db="EMBL/GenBank/DDBJ databases">
        <authorList>
            <person name="Seilhamer J.J."/>
        </authorList>
    </citation>
    <scope>NUCLEOTIDE SEQUENCE [LARGE SCALE GENOMIC DNA]</scope>
    <source>
        <strain evidence="3">Buetzberg</strain>
    </source>
</reference>
<dbReference type="Gene3D" id="3.30.1490.70">
    <property type="match status" value="1"/>
</dbReference>
<evidence type="ECO:0000313" key="4">
    <source>
        <dbReference type="Proteomes" id="UP000094707"/>
    </source>
</evidence>
<feature type="domain" description="RNA ligase" evidence="1">
    <location>
        <begin position="114"/>
        <end position="271"/>
    </location>
</feature>
<dbReference type="KEGG" id="mcub:MCBB_2073"/>
<dbReference type="OrthoDB" id="14524at2157"/>
<evidence type="ECO:0000313" key="3">
    <source>
        <dbReference type="EMBL" id="SCG86616.1"/>
    </source>
</evidence>
<dbReference type="Pfam" id="PF09414">
    <property type="entry name" value="RNA_ligase"/>
    <property type="match status" value="1"/>
</dbReference>
<accession>A0A1D3L501</accession>
<dbReference type="CDD" id="cd07894">
    <property type="entry name" value="Adenylation_RNA_ligase"/>
    <property type="match status" value="1"/>
</dbReference>
<dbReference type="PRINTS" id="PR01048">
    <property type="entry name" value="Y414FAMILY"/>
</dbReference>
<dbReference type="NCBIfam" id="TIGR01209">
    <property type="entry name" value="RNA ligase"/>
    <property type="match status" value="1"/>
</dbReference>
<dbReference type="AlphaFoldDB" id="A0A1D3L501"/>
<dbReference type="Gene3D" id="3.30.70.2160">
    <property type="match status" value="1"/>
</dbReference>
<dbReference type="PATRIC" id="fig|129848.4.peg.2119"/>
<dbReference type="Gene3D" id="3.30.470.30">
    <property type="entry name" value="DNA ligase/mRNA capping enzyme"/>
    <property type="match status" value="1"/>
</dbReference>
<dbReference type="STRING" id="118062.MCBB_2073"/>
<dbReference type="Proteomes" id="UP000094707">
    <property type="component" value="Chromosome I"/>
</dbReference>
<dbReference type="SUPFAM" id="SSF56091">
    <property type="entry name" value="DNA ligase/mRNA capping enzyme, catalytic domain"/>
    <property type="match status" value="1"/>
</dbReference>
<dbReference type="RefSeq" id="WP_084789951.1">
    <property type="nucleotide sequence ID" value="NZ_LT607756.1"/>
</dbReference>
<evidence type="ECO:0000259" key="1">
    <source>
        <dbReference type="Pfam" id="PF09414"/>
    </source>
</evidence>
<name>A0A1D3L501_9EURY</name>
<dbReference type="InterPro" id="IPR001072">
    <property type="entry name" value="RNA_ligase_Pab1020"/>
</dbReference>
<evidence type="ECO:0008006" key="5">
    <source>
        <dbReference type="Google" id="ProtNLM"/>
    </source>
</evidence>